<dbReference type="PANTHER" id="PTHR23020:SF8">
    <property type="entry name" value="CHK KINASE-LIKE DOMAIN-CONTAINING PROTEIN"/>
    <property type="match status" value="1"/>
</dbReference>
<keyword evidence="1" id="KW-0472">Membrane</keyword>
<dbReference type="EMBL" id="CATQJL010000001">
    <property type="protein sequence ID" value="CAJ0590120.1"/>
    <property type="molecule type" value="Genomic_DNA"/>
</dbReference>
<accession>A0AA36DN47</accession>
<organism evidence="3 4">
    <name type="scientific">Cylicocyclus nassatus</name>
    <name type="common">Nematode worm</name>
    <dbReference type="NCBI Taxonomy" id="53992"/>
    <lineage>
        <taxon>Eukaryota</taxon>
        <taxon>Metazoa</taxon>
        <taxon>Ecdysozoa</taxon>
        <taxon>Nematoda</taxon>
        <taxon>Chromadorea</taxon>
        <taxon>Rhabditida</taxon>
        <taxon>Rhabditina</taxon>
        <taxon>Rhabditomorpha</taxon>
        <taxon>Strongyloidea</taxon>
        <taxon>Strongylidae</taxon>
        <taxon>Cylicocyclus</taxon>
    </lineage>
</organism>
<dbReference type="AlphaFoldDB" id="A0AA36DN47"/>
<dbReference type="InterPro" id="IPR012877">
    <property type="entry name" value="Dhs-27"/>
</dbReference>
<comment type="caution">
    <text evidence="3">The sequence shown here is derived from an EMBL/GenBank/DDBJ whole genome shotgun (WGS) entry which is preliminary data.</text>
</comment>
<keyword evidence="1" id="KW-0812">Transmembrane</keyword>
<evidence type="ECO:0000313" key="4">
    <source>
        <dbReference type="Proteomes" id="UP001176961"/>
    </source>
</evidence>
<feature type="domain" description="CHK kinase-like" evidence="2">
    <location>
        <begin position="164"/>
        <end position="340"/>
    </location>
</feature>
<dbReference type="InterPro" id="IPR052961">
    <property type="entry name" value="Oxido-Kinase-like_Enzymes"/>
</dbReference>
<reference evidence="3" key="1">
    <citation type="submission" date="2023-07" db="EMBL/GenBank/DDBJ databases">
        <authorList>
            <consortium name="CYATHOMIX"/>
        </authorList>
    </citation>
    <scope>NUCLEOTIDE SEQUENCE</scope>
    <source>
        <strain evidence="3">N/A</strain>
    </source>
</reference>
<dbReference type="Pfam" id="PF07914">
    <property type="entry name" value="DUF1679"/>
    <property type="match status" value="1"/>
</dbReference>
<feature type="transmembrane region" description="Helical" evidence="1">
    <location>
        <begin position="356"/>
        <end position="377"/>
    </location>
</feature>
<dbReference type="PANTHER" id="PTHR23020">
    <property type="entry name" value="UNCHARACTERIZED NUCLEAR HORMONE RECEPTOR-RELATED"/>
    <property type="match status" value="1"/>
</dbReference>
<evidence type="ECO:0000259" key="2">
    <source>
        <dbReference type="SMART" id="SM00587"/>
    </source>
</evidence>
<name>A0AA36DN47_CYLNA</name>
<dbReference type="InterPro" id="IPR015897">
    <property type="entry name" value="CHK_kinase-like"/>
</dbReference>
<dbReference type="SUPFAM" id="SSF56112">
    <property type="entry name" value="Protein kinase-like (PK-like)"/>
    <property type="match status" value="1"/>
</dbReference>
<evidence type="ECO:0000256" key="1">
    <source>
        <dbReference type="SAM" id="Phobius"/>
    </source>
</evidence>
<dbReference type="InterPro" id="IPR011009">
    <property type="entry name" value="Kinase-like_dom_sf"/>
</dbReference>
<gene>
    <name evidence="3" type="ORF">CYNAS_LOCUS2103</name>
</gene>
<sequence length="419" mass="47944">MLLSAYKLLNKQELRARNLMALYKPADGILRTNLTWEDLQDGLFEAFGKQAKLGPNKTVEDIGQAKGFLSKMCLITPDFPSNFKEAPAKFVVKICSQLPFSECKGAMGELEEKFVHDDFSKAIEENVRKSHNNEVTLYSMLHKYNVQNVYHMKKFSEENPLKGYIIMDYIAGNLLYHIFDNFEPQDLLQALRNVAALEAASLKFTEEDKSLFIKDIFSEMFAKVMDEEYGSEELRESVDKLEEVISEIIDANLADHLSELLSMQPVLCHGDLWSMNMIWKKGDRGPELAAFVDFQGAHFGCPTTDIVRLLTACLSAKDRRENWEMLLSTFYSYLQDEVGDGEMPYNMEQLKQAYRLYFPLGAFLIVPMIGPLFAMAGSSDDVEYKKRVQKVIFEKTKGLLDGILTFHEENKSMKIEPQN</sequence>
<evidence type="ECO:0000313" key="3">
    <source>
        <dbReference type="EMBL" id="CAJ0590120.1"/>
    </source>
</evidence>
<keyword evidence="1" id="KW-1133">Transmembrane helix</keyword>
<protein>
    <recommendedName>
        <fullName evidence="2">CHK kinase-like domain-containing protein</fullName>
    </recommendedName>
</protein>
<keyword evidence="4" id="KW-1185">Reference proteome</keyword>
<dbReference type="Gene3D" id="3.90.1200.10">
    <property type="match status" value="1"/>
</dbReference>
<dbReference type="Proteomes" id="UP001176961">
    <property type="component" value="Unassembled WGS sequence"/>
</dbReference>
<proteinExistence type="predicted"/>
<dbReference type="SMART" id="SM00587">
    <property type="entry name" value="CHK"/>
    <property type="match status" value="1"/>
</dbReference>